<sequence length="60" mass="6956">LDLQHCGIGIDGGLSLRKMLEVNQSLEILDIRKNPFLPNQVINDVMNLLEDRRDEYNTFQ</sequence>
<accession>A0AAN9A0T1</accession>
<protein>
    <submittedName>
        <fullName evidence="1">Uncharacterized protein</fullName>
    </submittedName>
</protein>
<comment type="caution">
    <text evidence="1">The sequence shown here is derived from an EMBL/GenBank/DDBJ whole genome shotgun (WGS) entry which is preliminary data.</text>
</comment>
<dbReference type="EMBL" id="JAXCGZ010009891">
    <property type="protein sequence ID" value="KAK7076056.1"/>
    <property type="molecule type" value="Genomic_DNA"/>
</dbReference>
<evidence type="ECO:0000313" key="1">
    <source>
        <dbReference type="EMBL" id="KAK7076056.1"/>
    </source>
</evidence>
<dbReference type="InterPro" id="IPR032675">
    <property type="entry name" value="LRR_dom_sf"/>
</dbReference>
<dbReference type="AlphaFoldDB" id="A0AAN9A0T1"/>
<feature type="non-terminal residue" evidence="1">
    <location>
        <position position="1"/>
    </location>
</feature>
<organism evidence="1 2">
    <name type="scientific">Halocaridina rubra</name>
    <name type="common">Hawaiian red shrimp</name>
    <dbReference type="NCBI Taxonomy" id="373956"/>
    <lineage>
        <taxon>Eukaryota</taxon>
        <taxon>Metazoa</taxon>
        <taxon>Ecdysozoa</taxon>
        <taxon>Arthropoda</taxon>
        <taxon>Crustacea</taxon>
        <taxon>Multicrustacea</taxon>
        <taxon>Malacostraca</taxon>
        <taxon>Eumalacostraca</taxon>
        <taxon>Eucarida</taxon>
        <taxon>Decapoda</taxon>
        <taxon>Pleocyemata</taxon>
        <taxon>Caridea</taxon>
        <taxon>Atyoidea</taxon>
        <taxon>Atyidae</taxon>
        <taxon>Halocaridina</taxon>
    </lineage>
</organism>
<reference evidence="1 2" key="1">
    <citation type="submission" date="2023-11" db="EMBL/GenBank/DDBJ databases">
        <title>Halocaridina rubra genome assembly.</title>
        <authorList>
            <person name="Smith C."/>
        </authorList>
    </citation>
    <scope>NUCLEOTIDE SEQUENCE [LARGE SCALE GENOMIC DNA]</scope>
    <source>
        <strain evidence="1">EP-1</strain>
        <tissue evidence="1">Whole</tissue>
    </source>
</reference>
<dbReference type="Proteomes" id="UP001381693">
    <property type="component" value="Unassembled WGS sequence"/>
</dbReference>
<proteinExistence type="predicted"/>
<name>A0AAN9A0T1_HALRR</name>
<dbReference type="Gene3D" id="3.80.10.10">
    <property type="entry name" value="Ribonuclease Inhibitor"/>
    <property type="match status" value="1"/>
</dbReference>
<keyword evidence="2" id="KW-1185">Reference proteome</keyword>
<feature type="non-terminal residue" evidence="1">
    <location>
        <position position="60"/>
    </location>
</feature>
<evidence type="ECO:0000313" key="2">
    <source>
        <dbReference type="Proteomes" id="UP001381693"/>
    </source>
</evidence>
<gene>
    <name evidence="1" type="ORF">SK128_013756</name>
</gene>
<dbReference type="SUPFAM" id="SSF52047">
    <property type="entry name" value="RNI-like"/>
    <property type="match status" value="1"/>
</dbReference>